<evidence type="ECO:0000313" key="1">
    <source>
        <dbReference type="EMBL" id="KAH3754677.1"/>
    </source>
</evidence>
<organism evidence="1 2">
    <name type="scientific">Dreissena polymorpha</name>
    <name type="common">Zebra mussel</name>
    <name type="synonym">Mytilus polymorpha</name>
    <dbReference type="NCBI Taxonomy" id="45954"/>
    <lineage>
        <taxon>Eukaryota</taxon>
        <taxon>Metazoa</taxon>
        <taxon>Spiralia</taxon>
        <taxon>Lophotrochozoa</taxon>
        <taxon>Mollusca</taxon>
        <taxon>Bivalvia</taxon>
        <taxon>Autobranchia</taxon>
        <taxon>Heteroconchia</taxon>
        <taxon>Euheterodonta</taxon>
        <taxon>Imparidentia</taxon>
        <taxon>Neoheterodontei</taxon>
        <taxon>Myida</taxon>
        <taxon>Dreissenoidea</taxon>
        <taxon>Dreissenidae</taxon>
        <taxon>Dreissena</taxon>
    </lineage>
</organism>
<dbReference type="EMBL" id="JAIWYP010000010">
    <property type="protein sequence ID" value="KAH3754677.1"/>
    <property type="molecule type" value="Genomic_DNA"/>
</dbReference>
<evidence type="ECO:0000313" key="2">
    <source>
        <dbReference type="Proteomes" id="UP000828390"/>
    </source>
</evidence>
<comment type="caution">
    <text evidence="1">The sequence shown here is derived from an EMBL/GenBank/DDBJ whole genome shotgun (WGS) entry which is preliminary data.</text>
</comment>
<sequence length="96" mass="10997">MYFLGIYIARCTLQRVQNTIRIANSLDPDETPCCKADECYDEPNYACPDDLCGGYTCNKPSDLNLKCRINDCGGCKRVWYIGNYDVKCLEEVNEYD</sequence>
<gene>
    <name evidence="1" type="ORF">DPMN_189358</name>
</gene>
<proteinExistence type="predicted"/>
<name>A0A9D4IC50_DREPO</name>
<reference evidence="1" key="1">
    <citation type="journal article" date="2019" name="bioRxiv">
        <title>The Genome of the Zebra Mussel, Dreissena polymorpha: A Resource for Invasive Species Research.</title>
        <authorList>
            <person name="McCartney M.A."/>
            <person name="Auch B."/>
            <person name="Kono T."/>
            <person name="Mallez S."/>
            <person name="Zhang Y."/>
            <person name="Obille A."/>
            <person name="Becker A."/>
            <person name="Abrahante J.E."/>
            <person name="Garbe J."/>
            <person name="Badalamenti J.P."/>
            <person name="Herman A."/>
            <person name="Mangelson H."/>
            <person name="Liachko I."/>
            <person name="Sullivan S."/>
            <person name="Sone E.D."/>
            <person name="Koren S."/>
            <person name="Silverstein K.A.T."/>
            <person name="Beckman K.B."/>
            <person name="Gohl D.M."/>
        </authorList>
    </citation>
    <scope>NUCLEOTIDE SEQUENCE</scope>
    <source>
        <strain evidence="1">Duluth1</strain>
        <tissue evidence="1">Whole animal</tissue>
    </source>
</reference>
<dbReference type="AlphaFoldDB" id="A0A9D4IC50"/>
<reference evidence="1" key="2">
    <citation type="submission" date="2020-11" db="EMBL/GenBank/DDBJ databases">
        <authorList>
            <person name="McCartney M.A."/>
            <person name="Auch B."/>
            <person name="Kono T."/>
            <person name="Mallez S."/>
            <person name="Becker A."/>
            <person name="Gohl D.M."/>
            <person name="Silverstein K.A.T."/>
            <person name="Koren S."/>
            <person name="Bechman K.B."/>
            <person name="Herman A."/>
            <person name="Abrahante J.E."/>
            <person name="Garbe J."/>
        </authorList>
    </citation>
    <scope>NUCLEOTIDE SEQUENCE</scope>
    <source>
        <strain evidence="1">Duluth1</strain>
        <tissue evidence="1">Whole animal</tissue>
    </source>
</reference>
<dbReference type="Proteomes" id="UP000828390">
    <property type="component" value="Unassembled WGS sequence"/>
</dbReference>
<accession>A0A9D4IC50</accession>
<protein>
    <submittedName>
        <fullName evidence="1">Uncharacterized protein</fullName>
    </submittedName>
</protein>
<keyword evidence="2" id="KW-1185">Reference proteome</keyword>